<evidence type="ECO:0000256" key="7">
    <source>
        <dbReference type="ARBA" id="ARBA00022962"/>
    </source>
</evidence>
<evidence type="ECO:0000256" key="4">
    <source>
        <dbReference type="ARBA" id="ARBA00022741"/>
    </source>
</evidence>
<sequence>MCGIAGYIDFSGHREQQQAIVEAMGETLVCRGPDASGTYLSEHAAFAHRRLIVIDPEGGVQPMVRSLFHSDYCITYNGELYNMDELRSELLLRGHTLQTRSDTELVLLAYMEWGPACVEKMNGIFAIGIWNEAEQTLFLARDRMGVKPLYFANRDGVFAFGSEIKAILAHPAIPPEVDATGLAELCFIGPARTPGLAVFKHIHEVRPGTFVLHTRERTSEHTYWRLESKPHEHDFRTTAEHVRDLLEDAVSRQLVSDVPLATLLSGGLDSSIVSAFAARALKQNGKDTLHTYSVDFIGMDEHFEANAFQTGRDAPWVTRVAEHLQTVHHDIVLDTDDLLKHLLRPLAARDLPGMADIDTSLFLFCEAIKKNATVALSGEAADEVFGGYPWFHRPEVLSDNTFPWSRRLGDRIRYFHPALAGKLDPTAYVAERYSDALKEVPRLYGEDKQEARIREISYLNLTRFLPTLLERKDRMSMAAGLEVRVPFCDHRLIEYVWNIPWFLKSLNGTPKAILRKAAEGILPYDVVYRKKSPYPSTAHPAYLEGTRARVEAILSDASSPVLALIDVATVRQTIEKSRGHLEHEPWFGQIMAIPQLFDYIIQINAWMTTHRVTLI</sequence>
<dbReference type="InterPro" id="IPR033738">
    <property type="entry name" value="AsnB_N"/>
</dbReference>
<proteinExistence type="inferred from homology"/>
<dbReference type="Proteomes" id="UP000190229">
    <property type="component" value="Unassembled WGS sequence"/>
</dbReference>
<feature type="binding site" evidence="10">
    <location>
        <begin position="377"/>
        <end position="378"/>
    </location>
    <ligand>
        <name>ATP</name>
        <dbReference type="ChEBI" id="CHEBI:30616"/>
    </ligand>
</feature>
<dbReference type="NCBIfam" id="TIGR01536">
    <property type="entry name" value="asn_synth_AEB"/>
    <property type="match status" value="1"/>
</dbReference>
<dbReference type="CDD" id="cd01991">
    <property type="entry name" value="Asn_synthase_B_C"/>
    <property type="match status" value="1"/>
</dbReference>
<feature type="binding site" evidence="10">
    <location>
        <position position="263"/>
    </location>
    <ligand>
        <name>ATP</name>
        <dbReference type="ChEBI" id="CHEBI:30616"/>
    </ligand>
</feature>
<evidence type="ECO:0000256" key="5">
    <source>
        <dbReference type="ARBA" id="ARBA00022840"/>
    </source>
</evidence>
<keyword evidence="7 9" id="KW-0315">Glutamine amidotransferase</keyword>
<dbReference type="PIRSF" id="PIRSF001589">
    <property type="entry name" value="Asn_synthetase_glu-h"/>
    <property type="match status" value="1"/>
</dbReference>
<feature type="binding site" evidence="10">
    <location>
        <position position="102"/>
    </location>
    <ligand>
        <name>L-glutamine</name>
        <dbReference type="ChEBI" id="CHEBI:58359"/>
    </ligand>
</feature>
<evidence type="ECO:0000256" key="11">
    <source>
        <dbReference type="PIRSR" id="PIRSR001589-3"/>
    </source>
</evidence>
<evidence type="ECO:0000313" key="13">
    <source>
        <dbReference type="EMBL" id="OPG16876.1"/>
    </source>
</evidence>
<evidence type="ECO:0000256" key="1">
    <source>
        <dbReference type="ARBA" id="ARBA00005187"/>
    </source>
</evidence>
<dbReference type="PROSITE" id="PS51278">
    <property type="entry name" value="GATASE_TYPE_2"/>
    <property type="match status" value="1"/>
</dbReference>
<reference evidence="13 14" key="1">
    <citation type="submission" date="2017-02" db="EMBL/GenBank/DDBJ databases">
        <title>Draft genome of Acidibacillus ferrooxidans Huett2.</title>
        <authorList>
            <person name="Schopf S."/>
        </authorList>
    </citation>
    <scope>NUCLEOTIDE SEQUENCE [LARGE SCALE GENOMIC DNA]</scope>
    <source>
        <strain evidence="13 14">Huett2</strain>
    </source>
</reference>
<dbReference type="PANTHER" id="PTHR43284">
    <property type="entry name" value="ASPARAGINE SYNTHETASE (GLUTAMINE-HYDROLYZING)"/>
    <property type="match status" value="1"/>
</dbReference>
<evidence type="ECO:0000256" key="8">
    <source>
        <dbReference type="ARBA" id="ARBA00048741"/>
    </source>
</evidence>
<evidence type="ECO:0000256" key="6">
    <source>
        <dbReference type="ARBA" id="ARBA00022888"/>
    </source>
</evidence>
<feature type="binding site" evidence="10">
    <location>
        <position position="294"/>
    </location>
    <ligand>
        <name>ATP</name>
        <dbReference type="ChEBI" id="CHEBI:30616"/>
    </ligand>
</feature>
<name>A0A1V4EVB8_9BACL</name>
<evidence type="ECO:0000256" key="9">
    <source>
        <dbReference type="PIRSR" id="PIRSR001589-1"/>
    </source>
</evidence>
<evidence type="ECO:0000259" key="12">
    <source>
        <dbReference type="PROSITE" id="PS51278"/>
    </source>
</evidence>
<dbReference type="InterPro" id="IPR051786">
    <property type="entry name" value="ASN_synthetase/amidase"/>
</dbReference>
<keyword evidence="14" id="KW-1185">Reference proteome</keyword>
<comment type="similarity">
    <text evidence="2">Belongs to the asparagine synthetase family.</text>
</comment>
<feature type="active site" description="For GATase activity" evidence="9">
    <location>
        <position position="2"/>
    </location>
</feature>
<keyword evidence="4 10" id="KW-0547">Nucleotide-binding</keyword>
<dbReference type="InterPro" id="IPR006426">
    <property type="entry name" value="Asn_synth_AEB"/>
</dbReference>
<dbReference type="PANTHER" id="PTHR43284:SF1">
    <property type="entry name" value="ASPARAGINE SYNTHETASE"/>
    <property type="match status" value="1"/>
</dbReference>
<feature type="site" description="Important for beta-aspartyl-AMP intermediate formation" evidence="11">
    <location>
        <position position="379"/>
    </location>
</feature>
<evidence type="ECO:0000256" key="10">
    <source>
        <dbReference type="PIRSR" id="PIRSR001589-2"/>
    </source>
</evidence>
<comment type="pathway">
    <text evidence="1">Amino-acid biosynthesis; L-asparagine biosynthesis; L-asparagine from L-aspartate (L-Gln route): step 1/1.</text>
</comment>
<dbReference type="InterPro" id="IPR001962">
    <property type="entry name" value="Asn_synthase"/>
</dbReference>
<comment type="catalytic activity">
    <reaction evidence="8">
        <text>L-aspartate + L-glutamine + ATP + H2O = L-asparagine + L-glutamate + AMP + diphosphate + H(+)</text>
        <dbReference type="Rhea" id="RHEA:12228"/>
        <dbReference type="ChEBI" id="CHEBI:15377"/>
        <dbReference type="ChEBI" id="CHEBI:15378"/>
        <dbReference type="ChEBI" id="CHEBI:29985"/>
        <dbReference type="ChEBI" id="CHEBI:29991"/>
        <dbReference type="ChEBI" id="CHEBI:30616"/>
        <dbReference type="ChEBI" id="CHEBI:33019"/>
        <dbReference type="ChEBI" id="CHEBI:58048"/>
        <dbReference type="ChEBI" id="CHEBI:58359"/>
        <dbReference type="ChEBI" id="CHEBI:456215"/>
        <dbReference type="EC" id="6.3.5.4"/>
    </reaction>
</comment>
<dbReference type="EMBL" id="MWPS01000012">
    <property type="protein sequence ID" value="OPG16876.1"/>
    <property type="molecule type" value="Genomic_DNA"/>
</dbReference>
<dbReference type="InterPro" id="IPR029055">
    <property type="entry name" value="Ntn_hydrolases_N"/>
</dbReference>
<evidence type="ECO:0000256" key="3">
    <source>
        <dbReference type="ARBA" id="ARBA00012737"/>
    </source>
</evidence>
<dbReference type="Gene3D" id="3.60.20.10">
    <property type="entry name" value="Glutamine Phosphoribosylpyrophosphate, subunit 1, domain 1"/>
    <property type="match status" value="1"/>
</dbReference>
<dbReference type="EC" id="6.3.5.4" evidence="3"/>
<dbReference type="RefSeq" id="WP_079290060.1">
    <property type="nucleotide sequence ID" value="NZ_MWPS01000012.1"/>
</dbReference>
<keyword evidence="9" id="KW-0028">Amino-acid biosynthesis</keyword>
<dbReference type="GO" id="GO:0005524">
    <property type="term" value="F:ATP binding"/>
    <property type="evidence" value="ECO:0007669"/>
    <property type="project" value="UniProtKB-KW"/>
</dbReference>
<organism evidence="13 14">
    <name type="scientific">Ferroacidibacillus organovorans</name>
    <dbReference type="NCBI Taxonomy" id="1765683"/>
    <lineage>
        <taxon>Bacteria</taxon>
        <taxon>Bacillati</taxon>
        <taxon>Bacillota</taxon>
        <taxon>Bacilli</taxon>
        <taxon>Bacillales</taxon>
        <taxon>Alicyclobacillaceae</taxon>
        <taxon>Ferroacidibacillus</taxon>
    </lineage>
</organism>
<keyword evidence="6 9" id="KW-0061">Asparagine biosynthesis</keyword>
<dbReference type="GO" id="GO:0004066">
    <property type="term" value="F:asparagine synthase (glutamine-hydrolyzing) activity"/>
    <property type="evidence" value="ECO:0007669"/>
    <property type="project" value="UniProtKB-EC"/>
</dbReference>
<protein>
    <recommendedName>
        <fullName evidence="3">asparagine synthase (glutamine-hydrolyzing)</fullName>
        <ecNumber evidence="3">6.3.5.4</ecNumber>
    </recommendedName>
</protein>
<dbReference type="SUPFAM" id="SSF52402">
    <property type="entry name" value="Adenine nucleotide alpha hydrolases-like"/>
    <property type="match status" value="1"/>
</dbReference>
<feature type="domain" description="Glutamine amidotransferase type-2" evidence="12">
    <location>
        <begin position="2"/>
        <end position="216"/>
    </location>
</feature>
<accession>A0A1V4EVB8</accession>
<evidence type="ECO:0000256" key="2">
    <source>
        <dbReference type="ARBA" id="ARBA00005752"/>
    </source>
</evidence>
<dbReference type="CDD" id="cd00712">
    <property type="entry name" value="AsnB"/>
    <property type="match status" value="1"/>
</dbReference>
<dbReference type="SUPFAM" id="SSF56235">
    <property type="entry name" value="N-terminal nucleophile aminohydrolases (Ntn hydrolases)"/>
    <property type="match status" value="1"/>
</dbReference>
<gene>
    <name evidence="13" type="ORF">B2M26_04560</name>
</gene>
<comment type="caution">
    <text evidence="13">The sequence shown here is derived from an EMBL/GenBank/DDBJ whole genome shotgun (WGS) entry which is preliminary data.</text>
</comment>
<evidence type="ECO:0000313" key="14">
    <source>
        <dbReference type="Proteomes" id="UP000190229"/>
    </source>
</evidence>
<dbReference type="Pfam" id="PF00733">
    <property type="entry name" value="Asn_synthase"/>
    <property type="match status" value="1"/>
</dbReference>
<dbReference type="Gene3D" id="3.40.50.620">
    <property type="entry name" value="HUPs"/>
    <property type="match status" value="1"/>
</dbReference>
<dbReference type="Pfam" id="PF13537">
    <property type="entry name" value="GATase_7"/>
    <property type="match status" value="1"/>
</dbReference>
<keyword evidence="5 10" id="KW-0067">ATP-binding</keyword>
<dbReference type="InterPro" id="IPR014729">
    <property type="entry name" value="Rossmann-like_a/b/a_fold"/>
</dbReference>
<dbReference type="InterPro" id="IPR017932">
    <property type="entry name" value="GATase_2_dom"/>
</dbReference>
<dbReference type="AlphaFoldDB" id="A0A1V4EVB8"/>
<dbReference type="GO" id="GO:0006529">
    <property type="term" value="P:asparagine biosynthetic process"/>
    <property type="evidence" value="ECO:0007669"/>
    <property type="project" value="UniProtKB-KW"/>
</dbReference>